<proteinExistence type="predicted"/>
<sequence length="53" mass="6070">MLGSLCLHVSCAVNIIKKVAFMFKQKKSSRLPDVLQLVQGKQRRKIVRPDFTI</sequence>
<reference evidence="1" key="1">
    <citation type="submission" date="2015-07" db="EMBL/GenBank/DDBJ databases">
        <title>MeaNS - Measles Nucleotide Surveillance Program.</title>
        <authorList>
            <person name="Tran T."/>
            <person name="Druce J."/>
        </authorList>
    </citation>
    <scope>NUCLEOTIDE SEQUENCE</scope>
    <source>
        <strain evidence="1">UCB-OBI-ISO-001</strain>
        <tissue evidence="1">Gonad</tissue>
    </source>
</reference>
<name>A0A0L8H7H3_OCTBM</name>
<gene>
    <name evidence="1" type="ORF">OCBIM_22020802mg</name>
</gene>
<dbReference type="EMBL" id="KQ418969">
    <property type="protein sequence ID" value="KOF85137.1"/>
    <property type="molecule type" value="Genomic_DNA"/>
</dbReference>
<dbReference type="AlphaFoldDB" id="A0A0L8H7H3"/>
<protein>
    <submittedName>
        <fullName evidence="1">Uncharacterized protein</fullName>
    </submittedName>
</protein>
<accession>A0A0L8H7H3</accession>
<evidence type="ECO:0000313" key="1">
    <source>
        <dbReference type="EMBL" id="KOF85137.1"/>
    </source>
</evidence>
<organism evidence="1">
    <name type="scientific">Octopus bimaculoides</name>
    <name type="common">California two-spotted octopus</name>
    <dbReference type="NCBI Taxonomy" id="37653"/>
    <lineage>
        <taxon>Eukaryota</taxon>
        <taxon>Metazoa</taxon>
        <taxon>Spiralia</taxon>
        <taxon>Lophotrochozoa</taxon>
        <taxon>Mollusca</taxon>
        <taxon>Cephalopoda</taxon>
        <taxon>Coleoidea</taxon>
        <taxon>Octopodiformes</taxon>
        <taxon>Octopoda</taxon>
        <taxon>Incirrata</taxon>
        <taxon>Octopodidae</taxon>
        <taxon>Octopus</taxon>
    </lineage>
</organism>